<evidence type="ECO:0000259" key="10">
    <source>
        <dbReference type="Pfam" id="PF23320"/>
    </source>
</evidence>
<feature type="domain" description="DUF7651" evidence="11">
    <location>
        <begin position="78"/>
        <end position="289"/>
    </location>
</feature>
<evidence type="ECO:0000256" key="2">
    <source>
        <dbReference type="ARBA" id="ARBA00022723"/>
    </source>
</evidence>
<dbReference type="Proteomes" id="UP000007306">
    <property type="component" value="Chromosome 4"/>
</dbReference>
<reference evidence="12 13" key="2">
    <citation type="submission" date="2018-04" db="EMBL/GenBank/DDBJ databases">
        <title>OglaRS2 (Oryza glaberrima Reference Sequence Version 2).</title>
        <authorList>
            <person name="Zhang J."/>
            <person name="Kudrna D."/>
            <person name="Lee S."/>
            <person name="Talag J."/>
            <person name="Rajasekar S."/>
            <person name="Wing R.A."/>
        </authorList>
    </citation>
    <scope>NUCLEOTIDE SEQUENCE [LARGE SCALE GENOMIC DNA]</scope>
    <source>
        <strain evidence="12 13">cv. IRGC 96717</strain>
    </source>
</reference>
<dbReference type="GO" id="GO:0031490">
    <property type="term" value="F:chromatin DNA binding"/>
    <property type="evidence" value="ECO:0007669"/>
    <property type="project" value="TreeGrafter"/>
</dbReference>
<organism evidence="12 13">
    <name type="scientific">Oryza glaberrima</name>
    <name type="common">African rice</name>
    <dbReference type="NCBI Taxonomy" id="4538"/>
    <lineage>
        <taxon>Eukaryota</taxon>
        <taxon>Viridiplantae</taxon>
        <taxon>Streptophyta</taxon>
        <taxon>Embryophyta</taxon>
        <taxon>Tracheophyta</taxon>
        <taxon>Spermatophyta</taxon>
        <taxon>Magnoliopsida</taxon>
        <taxon>Liliopsida</taxon>
        <taxon>Poales</taxon>
        <taxon>Poaceae</taxon>
        <taxon>BOP clade</taxon>
        <taxon>Oryzoideae</taxon>
        <taxon>Oryzeae</taxon>
        <taxon>Oryzinae</taxon>
        <taxon>Oryza</taxon>
    </lineage>
</organism>
<dbReference type="Pfam" id="PF23320">
    <property type="entry name" value="Zn_SUZ12"/>
    <property type="match status" value="1"/>
</dbReference>
<dbReference type="AlphaFoldDB" id="I1PIY3"/>
<accession>I1PIY3</accession>
<evidence type="ECO:0000256" key="5">
    <source>
        <dbReference type="ARBA" id="ARBA00022853"/>
    </source>
</evidence>
<evidence type="ECO:0000256" key="8">
    <source>
        <dbReference type="SAM" id="MobiDB-lite"/>
    </source>
</evidence>
<sequence length="625" mass="71909">ILYFYSSVFIYRNTGCEFDCQRSSDQMCCEHSVAQFSSVQQLNPEENLALYCKPLELYNFIRHRAIENPPYLQRCLLYKIRAKQKKRIQITISLPGSNNKELQAKNIFPLYVLFARPTSNVPIEGHSPIYRFSQARLLTSFNDSGNNDRAEATFVIPDLETLIATQAYGLTFILVSRGTKKNKGRTGQNLCENDCSEKHVDYSSLRKLAGKCFWGKIPITSLNSSLETCADLILGHIVESPISICMSPGYLEPTFLEHDSCLSFCSRKADAMVPYQLQVKVSAAEAGAKDILKSPYNSFSYSDVPPSLLLRIVRLRVGNVLFNYKNTQMSEVTEDFTCPFCLVRCGNFKGLECHMTSSHDLFHYEFWISEDYQAVNVALKKDNMRTEFVAAEVDNSHRIFYYRSRFKKSRRTEILPVARADAHIMESGSPEETQAESEDDVQEENENALIDDSKKLHGSNHSQSEFLAFGKSRKLSANRADPRNRLLLQKRQFIHSHKAQPMTFEEVLSDNDSEDEVDDDIADLEDRRMLDDFVDVTKDEKRIMHMWNSFIRKQSILADSHVPWACEAFSRHHGEELLENSALLWGWRMFMIKLWNHSLLSARTMDTCNRILDDLKNERSDPKKQ</sequence>
<dbReference type="EnsemblPlants" id="ORGLA04G0015200.1">
    <property type="protein sequence ID" value="ORGLA04G0015200.1"/>
    <property type="gene ID" value="ORGLA04G0015200"/>
</dbReference>
<protein>
    <submittedName>
        <fullName evidence="12">Uncharacterized protein</fullName>
    </submittedName>
</protein>
<evidence type="ECO:0000259" key="9">
    <source>
        <dbReference type="Pfam" id="PF09733"/>
    </source>
</evidence>
<evidence type="ECO:0000256" key="7">
    <source>
        <dbReference type="ARBA" id="ARBA00023163"/>
    </source>
</evidence>
<dbReference type="OMA" id="QRHAIKK"/>
<keyword evidence="5" id="KW-0156">Chromatin regulator</keyword>
<keyword evidence="13" id="KW-1185">Reference proteome</keyword>
<reference evidence="12" key="1">
    <citation type="submission" date="2015-06" db="UniProtKB">
        <authorList>
            <consortium name="EnsemblPlants"/>
        </authorList>
    </citation>
    <scope>IDENTIFICATION</scope>
</reference>
<keyword evidence="7" id="KW-0804">Transcription</keyword>
<dbReference type="GO" id="GO:0006325">
    <property type="term" value="P:chromatin organization"/>
    <property type="evidence" value="ECO:0007669"/>
    <property type="project" value="UniProtKB-KW"/>
</dbReference>
<keyword evidence="4" id="KW-0862">Zinc</keyword>
<keyword evidence="3" id="KW-0863">Zinc-finger</keyword>
<dbReference type="eggNOG" id="KOG2350">
    <property type="taxonomic scope" value="Eukaryota"/>
</dbReference>
<dbReference type="HOGENOM" id="CLU_022782_1_0_1"/>
<dbReference type="Pfam" id="PF09733">
    <property type="entry name" value="VEFS-Box"/>
    <property type="match status" value="1"/>
</dbReference>
<name>I1PIY3_ORYGL</name>
<proteinExistence type="inferred from homology"/>
<evidence type="ECO:0000256" key="3">
    <source>
        <dbReference type="ARBA" id="ARBA00022771"/>
    </source>
</evidence>
<feature type="region of interest" description="Disordered" evidence="8">
    <location>
        <begin position="421"/>
        <end position="446"/>
    </location>
</feature>
<dbReference type="CDD" id="cd21553">
    <property type="entry name" value="VEFS-box_EMF2-like"/>
    <property type="match status" value="1"/>
</dbReference>
<feature type="compositionally biased region" description="Acidic residues" evidence="8">
    <location>
        <begin position="433"/>
        <end position="446"/>
    </location>
</feature>
<comment type="similarity">
    <text evidence="1">Belongs to the VEFS (VRN2-EMF2-FIS2-SU(Z)12) family.</text>
</comment>
<evidence type="ECO:0000256" key="1">
    <source>
        <dbReference type="ARBA" id="ARBA00007416"/>
    </source>
</evidence>
<dbReference type="InterPro" id="IPR056068">
    <property type="entry name" value="EMF2-like_DUF7651"/>
</dbReference>
<feature type="domain" description="Polycomb protein SUZ12-like zinc finger" evidence="10">
    <location>
        <begin position="318"/>
        <end position="382"/>
    </location>
</feature>
<keyword evidence="6" id="KW-0805">Transcription regulation</keyword>
<evidence type="ECO:0000256" key="6">
    <source>
        <dbReference type="ARBA" id="ARBA00023015"/>
    </source>
</evidence>
<feature type="domain" description="Polycomb protein VEFS-Box" evidence="9">
    <location>
        <begin position="485"/>
        <end position="605"/>
    </location>
</feature>
<dbReference type="InterPro" id="IPR019135">
    <property type="entry name" value="Polycomb_protein_VEFS-Box"/>
</dbReference>
<evidence type="ECO:0000259" key="11">
    <source>
        <dbReference type="Pfam" id="PF24663"/>
    </source>
</evidence>
<dbReference type="Pfam" id="PF24663">
    <property type="entry name" value="DUF7651"/>
    <property type="match status" value="1"/>
</dbReference>
<evidence type="ECO:0000256" key="4">
    <source>
        <dbReference type="ARBA" id="ARBA00022833"/>
    </source>
</evidence>
<dbReference type="STRING" id="4538.I1PIY3"/>
<dbReference type="GO" id="GO:0008270">
    <property type="term" value="F:zinc ion binding"/>
    <property type="evidence" value="ECO:0007669"/>
    <property type="project" value="UniProtKB-KW"/>
</dbReference>
<dbReference type="InterPro" id="IPR057540">
    <property type="entry name" value="Znf_SUZ12"/>
</dbReference>
<evidence type="ECO:0000313" key="13">
    <source>
        <dbReference type="Proteomes" id="UP000007306"/>
    </source>
</evidence>
<dbReference type="GO" id="GO:0005634">
    <property type="term" value="C:nucleus"/>
    <property type="evidence" value="ECO:0007669"/>
    <property type="project" value="UniProtKB-ARBA"/>
</dbReference>
<keyword evidence="2" id="KW-0479">Metal-binding</keyword>
<dbReference type="Gramene" id="ORGLA04G0015200.1">
    <property type="protein sequence ID" value="ORGLA04G0015200.1"/>
    <property type="gene ID" value="ORGLA04G0015200"/>
</dbReference>
<dbReference type="PANTHER" id="PTHR22597:SF0">
    <property type="entry name" value="POLYCOMB PROTEIN SUZ12"/>
    <property type="match status" value="1"/>
</dbReference>
<dbReference type="PANTHER" id="PTHR22597">
    <property type="entry name" value="POLYCOMB GROUP PROTEIN"/>
    <property type="match status" value="1"/>
</dbReference>
<evidence type="ECO:0000313" key="12">
    <source>
        <dbReference type="EnsemblPlants" id="ORGLA04G0015200.1"/>
    </source>
</evidence>